<name>A0A8H5C050_9AGAR</name>
<dbReference type="Proteomes" id="UP000541558">
    <property type="component" value="Unassembled WGS sequence"/>
</dbReference>
<dbReference type="OrthoDB" id="3258386at2759"/>
<proteinExistence type="predicted"/>
<accession>A0A8H5C050</accession>
<dbReference type="SUPFAM" id="SSF52047">
    <property type="entry name" value="RNI-like"/>
    <property type="match status" value="1"/>
</dbReference>
<dbReference type="EMBL" id="JAACJK010000110">
    <property type="protein sequence ID" value="KAF5332689.1"/>
    <property type="molecule type" value="Genomic_DNA"/>
</dbReference>
<evidence type="ECO:0008006" key="3">
    <source>
        <dbReference type="Google" id="ProtNLM"/>
    </source>
</evidence>
<sequence length="565" mass="64447">MHRSLQISEVIHTICDQLDQSDHLERNTCIALSLTCKAFLEPALDHIWRDVSSFKPLVACLPADLWRVEIQPMGRSKGVAETEPYYSQLVRKLLHLQREVTPADLDRYLSFYAGRIRTFQTDSWMPFPILSVHALKSIQVATNFKKGALAPSLHALKWVSPALLESVFKSHDAADDFYPIYASLFLSEHVDTLHLCIYKEYAQYMAEVHSALDRFPDMKVLSMEAANGQILNDYIGYAPWHRLEKLSSVNTILDDSIIATLSTIPCLRLLVLQDPYSETPALTPQPSGSPPPITEDLTPPFPSLESLTLIYKDLRSCNLLLRSLPPSNRLHSIHISYTHGYLQNTIDTIHSHVNHLTLRKLVVIDDFYPTNDYSSPSLEKTEDEFWDDVEMQPLLAFKNIVTLRVVRKGWHTLLTPDFVHELEMSDSSWRNLEELDLCGTRPTTQVPLINHDHFLKILEACPTLRNVALFFDATRITFHDESPSAPFHLQNLSVRDSPIASADCVLNFLDFNLPNILSINGIPGCMDPPCVPLYRKRWEEVEETLRDANPRPWILNSIGVDPYLY</sequence>
<reference evidence="1 2" key="1">
    <citation type="journal article" date="2020" name="ISME J.">
        <title>Uncovering the hidden diversity of litter-decomposition mechanisms in mushroom-forming fungi.</title>
        <authorList>
            <person name="Floudas D."/>
            <person name="Bentzer J."/>
            <person name="Ahren D."/>
            <person name="Johansson T."/>
            <person name="Persson P."/>
            <person name="Tunlid A."/>
        </authorList>
    </citation>
    <scope>NUCLEOTIDE SEQUENCE [LARGE SCALE GENOMIC DNA]</scope>
    <source>
        <strain evidence="1 2">CBS 175.51</strain>
    </source>
</reference>
<gene>
    <name evidence="1" type="ORF">D9611_005327</name>
</gene>
<protein>
    <recommendedName>
        <fullName evidence="3">F-box domain-containing protein</fullName>
    </recommendedName>
</protein>
<comment type="caution">
    <text evidence="1">The sequence shown here is derived from an EMBL/GenBank/DDBJ whole genome shotgun (WGS) entry which is preliminary data.</text>
</comment>
<evidence type="ECO:0000313" key="2">
    <source>
        <dbReference type="Proteomes" id="UP000541558"/>
    </source>
</evidence>
<dbReference type="InterPro" id="IPR032675">
    <property type="entry name" value="LRR_dom_sf"/>
</dbReference>
<keyword evidence="2" id="KW-1185">Reference proteome</keyword>
<evidence type="ECO:0000313" key="1">
    <source>
        <dbReference type="EMBL" id="KAF5332689.1"/>
    </source>
</evidence>
<organism evidence="1 2">
    <name type="scientific">Ephemerocybe angulata</name>
    <dbReference type="NCBI Taxonomy" id="980116"/>
    <lineage>
        <taxon>Eukaryota</taxon>
        <taxon>Fungi</taxon>
        <taxon>Dikarya</taxon>
        <taxon>Basidiomycota</taxon>
        <taxon>Agaricomycotina</taxon>
        <taxon>Agaricomycetes</taxon>
        <taxon>Agaricomycetidae</taxon>
        <taxon>Agaricales</taxon>
        <taxon>Agaricineae</taxon>
        <taxon>Psathyrellaceae</taxon>
        <taxon>Ephemerocybe</taxon>
    </lineage>
</organism>
<dbReference type="AlphaFoldDB" id="A0A8H5C050"/>
<dbReference type="Gene3D" id="3.80.10.10">
    <property type="entry name" value="Ribonuclease Inhibitor"/>
    <property type="match status" value="1"/>
</dbReference>